<evidence type="ECO:0000256" key="1">
    <source>
        <dbReference type="ARBA" id="ARBA00023002"/>
    </source>
</evidence>
<dbReference type="SUPFAM" id="SSF51430">
    <property type="entry name" value="NAD(P)-linked oxidoreductase"/>
    <property type="match status" value="1"/>
</dbReference>
<dbReference type="Pfam" id="PF00248">
    <property type="entry name" value="Aldo_ket_red"/>
    <property type="match status" value="1"/>
</dbReference>
<dbReference type="PANTHER" id="PTHR43364:SF4">
    <property type="entry name" value="NAD(P)-LINKED OXIDOREDUCTASE SUPERFAMILY PROTEIN"/>
    <property type="match status" value="1"/>
</dbReference>
<keyword evidence="4" id="KW-1185">Reference proteome</keyword>
<dbReference type="Gene3D" id="3.20.20.100">
    <property type="entry name" value="NADP-dependent oxidoreductase domain"/>
    <property type="match status" value="1"/>
</dbReference>
<evidence type="ECO:0000313" key="4">
    <source>
        <dbReference type="Proteomes" id="UP001164286"/>
    </source>
</evidence>
<dbReference type="Proteomes" id="UP001164286">
    <property type="component" value="Unassembled WGS sequence"/>
</dbReference>
<name>A0AA38HHI3_9TREE</name>
<feature type="domain" description="NADP-dependent oxidoreductase" evidence="2">
    <location>
        <begin position="25"/>
        <end position="318"/>
    </location>
</feature>
<keyword evidence="1" id="KW-0560">Oxidoreductase</keyword>
<dbReference type="CDD" id="cd19093">
    <property type="entry name" value="AKR_AtPLR-like"/>
    <property type="match status" value="1"/>
</dbReference>
<gene>
    <name evidence="3" type="ORF">MKK02DRAFT_40148</name>
</gene>
<evidence type="ECO:0000313" key="3">
    <source>
        <dbReference type="EMBL" id="KAI9639821.1"/>
    </source>
</evidence>
<dbReference type="EMBL" id="JAKWFO010000001">
    <property type="protein sequence ID" value="KAI9639821.1"/>
    <property type="molecule type" value="Genomic_DNA"/>
</dbReference>
<organism evidence="3 4">
    <name type="scientific">Dioszegia hungarica</name>
    <dbReference type="NCBI Taxonomy" id="4972"/>
    <lineage>
        <taxon>Eukaryota</taxon>
        <taxon>Fungi</taxon>
        <taxon>Dikarya</taxon>
        <taxon>Basidiomycota</taxon>
        <taxon>Agaricomycotina</taxon>
        <taxon>Tremellomycetes</taxon>
        <taxon>Tremellales</taxon>
        <taxon>Bulleribasidiaceae</taxon>
        <taxon>Dioszegia</taxon>
    </lineage>
</organism>
<dbReference type="PROSITE" id="PS00062">
    <property type="entry name" value="ALDOKETO_REDUCTASE_2"/>
    <property type="match status" value="1"/>
</dbReference>
<dbReference type="InterPro" id="IPR036812">
    <property type="entry name" value="NAD(P)_OxRdtase_dom_sf"/>
</dbReference>
<dbReference type="GeneID" id="77730180"/>
<proteinExistence type="predicted"/>
<comment type="caution">
    <text evidence="3">The sequence shown here is derived from an EMBL/GenBank/DDBJ whole genome shotgun (WGS) entry which is preliminary data.</text>
</comment>
<dbReference type="PANTHER" id="PTHR43364">
    <property type="entry name" value="NADH-SPECIFIC METHYLGLYOXAL REDUCTASE-RELATED"/>
    <property type="match status" value="1"/>
</dbReference>
<accession>A0AA38HHI3</accession>
<dbReference type="InterPro" id="IPR018170">
    <property type="entry name" value="Aldo/ket_reductase_CS"/>
</dbReference>
<dbReference type="PRINTS" id="PR00069">
    <property type="entry name" value="ALDKETRDTASE"/>
</dbReference>
<dbReference type="InterPro" id="IPR050523">
    <property type="entry name" value="AKR_Detox_Biosynth"/>
</dbReference>
<dbReference type="InterPro" id="IPR023210">
    <property type="entry name" value="NADP_OxRdtase_dom"/>
</dbReference>
<dbReference type="AlphaFoldDB" id="A0AA38HHI3"/>
<protein>
    <submittedName>
        <fullName evidence="3">NADP-dependent oxidoreductase domain-containing protein</fullName>
    </submittedName>
</protein>
<sequence length="332" mass="36921">MSTAATNTSAGPDRVMIGKDSVPPMAIGTWSWGDKMVWSHKDDDFAKIRESWNACNKQGLTFYDTAEVYGEGESERIIGLLIKETDEETKKKLFIATKFLPFPRPASLFLFTPPLVRNLKRSLERLGLDSVDMYQLHSPTGLNSFESYASGLAECYKLGLCRHIGISNFSLDEMIKFADLLAKHDVPLASNQVEFSLLRKLPETSGLLAECKKRNIALLAYSPLGMGRLTGKYSSENPPPSGRRFASQYTWKQLDPLIALLREIATRHNVTPSAIAINWVMMKGAIPLGGARDGKQAEQNASAMTFRLTEEEMSKLDASGFEGTTSRFWQHG</sequence>
<dbReference type="RefSeq" id="XP_052949598.1">
    <property type="nucleotide sequence ID" value="XM_053090975.1"/>
</dbReference>
<evidence type="ECO:0000259" key="2">
    <source>
        <dbReference type="Pfam" id="PF00248"/>
    </source>
</evidence>
<dbReference type="GO" id="GO:0016491">
    <property type="term" value="F:oxidoreductase activity"/>
    <property type="evidence" value="ECO:0007669"/>
    <property type="project" value="UniProtKB-KW"/>
</dbReference>
<dbReference type="InterPro" id="IPR020471">
    <property type="entry name" value="AKR"/>
</dbReference>
<reference evidence="3" key="1">
    <citation type="journal article" date="2022" name="G3 (Bethesda)">
        <title>High quality genome of the basidiomycete yeast Dioszegia hungarica PDD-24b-2 isolated from cloud water.</title>
        <authorList>
            <person name="Jarrige D."/>
            <person name="Haridas S."/>
            <person name="Bleykasten-Grosshans C."/>
            <person name="Joly M."/>
            <person name="Nadalig T."/>
            <person name="Sancelme M."/>
            <person name="Vuilleumier S."/>
            <person name="Grigoriev I.V."/>
            <person name="Amato P."/>
            <person name="Bringel F."/>
        </authorList>
    </citation>
    <scope>NUCLEOTIDE SEQUENCE</scope>
    <source>
        <strain evidence="3">PDD-24b-2</strain>
    </source>
</reference>